<dbReference type="RefSeq" id="WP_130289837.1">
    <property type="nucleotide sequence ID" value="NZ_SHKL01000001.1"/>
</dbReference>
<dbReference type="SUPFAM" id="SSF55729">
    <property type="entry name" value="Acyl-CoA N-acyltransferases (Nat)"/>
    <property type="match status" value="1"/>
</dbReference>
<keyword evidence="3" id="KW-0687">Ribonucleoprotein</keyword>
<evidence type="ECO:0000259" key="2">
    <source>
        <dbReference type="PROSITE" id="PS51186"/>
    </source>
</evidence>
<gene>
    <name evidence="3" type="ORF">EV383_2232</name>
</gene>
<dbReference type="Pfam" id="PF00583">
    <property type="entry name" value="Acetyltransf_1"/>
    <property type="match status" value="1"/>
</dbReference>
<dbReference type="PANTHER" id="PTHR13947">
    <property type="entry name" value="GNAT FAMILY N-ACETYLTRANSFERASE"/>
    <property type="match status" value="1"/>
</dbReference>
<accession>A0A4Q7UTW0</accession>
<feature type="domain" description="N-acetyltransferase" evidence="2">
    <location>
        <begin position="8"/>
        <end position="162"/>
    </location>
</feature>
<dbReference type="PANTHER" id="PTHR13947:SF37">
    <property type="entry name" value="LD18367P"/>
    <property type="match status" value="1"/>
</dbReference>
<dbReference type="InterPro" id="IPR016181">
    <property type="entry name" value="Acyl_CoA_acyltransferase"/>
</dbReference>
<keyword evidence="1" id="KW-0808">Transferase</keyword>
<dbReference type="PROSITE" id="PS51186">
    <property type="entry name" value="GNAT"/>
    <property type="match status" value="1"/>
</dbReference>
<keyword evidence="4" id="KW-1185">Reference proteome</keyword>
<sequence length="165" mass="17491">MTGPVPEVVLRRTGAGDLDRVLEIETAPDTAVWLGESSRHWHAGALEDPDREHLVVVDRGAVGGGVVAGFVVLAAPRGTEYGVELRRIVVAPEHRGRGLGRAALRAAVDRAFAMAGRVWLDVKPGNTRALALYASEGFVREQELPASPGNPDGAVALVILARHRG</sequence>
<evidence type="ECO:0000313" key="3">
    <source>
        <dbReference type="EMBL" id="RZT85367.1"/>
    </source>
</evidence>
<dbReference type="InterPro" id="IPR000182">
    <property type="entry name" value="GNAT_dom"/>
</dbReference>
<dbReference type="Proteomes" id="UP000291591">
    <property type="component" value="Unassembled WGS sequence"/>
</dbReference>
<dbReference type="EMBL" id="SHKL01000001">
    <property type="protein sequence ID" value="RZT85367.1"/>
    <property type="molecule type" value="Genomic_DNA"/>
</dbReference>
<protein>
    <submittedName>
        <fullName evidence="3">Ribosomal protein S18 acetylase RimI-like enzyme</fullName>
    </submittedName>
</protein>
<evidence type="ECO:0000313" key="4">
    <source>
        <dbReference type="Proteomes" id="UP000291591"/>
    </source>
</evidence>
<name>A0A4Q7UTW0_PSEST</name>
<dbReference type="GO" id="GO:0005840">
    <property type="term" value="C:ribosome"/>
    <property type="evidence" value="ECO:0007669"/>
    <property type="project" value="UniProtKB-KW"/>
</dbReference>
<organism evidence="3 4">
    <name type="scientific">Pseudonocardia sediminis</name>
    <dbReference type="NCBI Taxonomy" id="1397368"/>
    <lineage>
        <taxon>Bacteria</taxon>
        <taxon>Bacillati</taxon>
        <taxon>Actinomycetota</taxon>
        <taxon>Actinomycetes</taxon>
        <taxon>Pseudonocardiales</taxon>
        <taxon>Pseudonocardiaceae</taxon>
        <taxon>Pseudonocardia</taxon>
    </lineage>
</organism>
<proteinExistence type="predicted"/>
<comment type="caution">
    <text evidence="3">The sequence shown here is derived from an EMBL/GenBank/DDBJ whole genome shotgun (WGS) entry which is preliminary data.</text>
</comment>
<dbReference type="InterPro" id="IPR050769">
    <property type="entry name" value="NAT_camello-type"/>
</dbReference>
<dbReference type="CDD" id="cd04301">
    <property type="entry name" value="NAT_SF"/>
    <property type="match status" value="1"/>
</dbReference>
<evidence type="ECO:0000256" key="1">
    <source>
        <dbReference type="ARBA" id="ARBA00022679"/>
    </source>
</evidence>
<dbReference type="GO" id="GO:0008080">
    <property type="term" value="F:N-acetyltransferase activity"/>
    <property type="evidence" value="ECO:0007669"/>
    <property type="project" value="InterPro"/>
</dbReference>
<dbReference type="AlphaFoldDB" id="A0A4Q7UTW0"/>
<dbReference type="Gene3D" id="3.40.630.30">
    <property type="match status" value="1"/>
</dbReference>
<keyword evidence="3" id="KW-0689">Ribosomal protein</keyword>
<reference evidence="3 4" key="1">
    <citation type="submission" date="2019-02" db="EMBL/GenBank/DDBJ databases">
        <title>Sequencing the genomes of 1000 actinobacteria strains.</title>
        <authorList>
            <person name="Klenk H.-P."/>
        </authorList>
    </citation>
    <scope>NUCLEOTIDE SEQUENCE [LARGE SCALE GENOMIC DNA]</scope>
    <source>
        <strain evidence="3 4">DSM 45779</strain>
    </source>
</reference>
<dbReference type="OrthoDB" id="9802340at2"/>